<accession>A0A7J6NS52</accession>
<sequence>MVVSTRGRRLLTTLEVEQYKELLKKEEDSRRRGRKQTAAAAVGEEEEGISRSSSYFTILGEHIIKPRDVEVRAIKYTYDRVRDNTVYNERVKNDTLLPHSRVLDTRRKILTSQDIGWYTSGEVLSIMDNHNKQVSNEKKSMMMRYTQLSRMGYW</sequence>
<organism evidence="2 3">
    <name type="scientific">Perkinsus olseni</name>
    <name type="common">Perkinsus atlanticus</name>
    <dbReference type="NCBI Taxonomy" id="32597"/>
    <lineage>
        <taxon>Eukaryota</taxon>
        <taxon>Sar</taxon>
        <taxon>Alveolata</taxon>
        <taxon>Perkinsozoa</taxon>
        <taxon>Perkinsea</taxon>
        <taxon>Perkinsida</taxon>
        <taxon>Perkinsidae</taxon>
        <taxon>Perkinsus</taxon>
    </lineage>
</organism>
<reference evidence="2 3" key="1">
    <citation type="submission" date="2020-04" db="EMBL/GenBank/DDBJ databases">
        <title>Perkinsus olseni comparative genomics.</title>
        <authorList>
            <person name="Bogema D.R."/>
        </authorList>
    </citation>
    <scope>NUCLEOTIDE SEQUENCE [LARGE SCALE GENOMIC DNA]</scope>
    <source>
        <strain evidence="2">00978-12</strain>
    </source>
</reference>
<dbReference type="Proteomes" id="UP000541610">
    <property type="component" value="Unassembled WGS sequence"/>
</dbReference>
<comment type="caution">
    <text evidence="2">The sequence shown here is derived from an EMBL/GenBank/DDBJ whole genome shotgun (WGS) entry which is preliminary data.</text>
</comment>
<evidence type="ECO:0000313" key="3">
    <source>
        <dbReference type="Proteomes" id="UP000541610"/>
    </source>
</evidence>
<dbReference type="AlphaFoldDB" id="A0A7J6NS52"/>
<dbReference type="EMBL" id="JABANP010000212">
    <property type="protein sequence ID" value="KAF4686683.1"/>
    <property type="molecule type" value="Genomic_DNA"/>
</dbReference>
<evidence type="ECO:0000256" key="1">
    <source>
        <dbReference type="SAM" id="MobiDB-lite"/>
    </source>
</evidence>
<gene>
    <name evidence="2" type="ORF">FOZ60_004962</name>
</gene>
<name>A0A7J6NS52_PEROL</name>
<feature type="region of interest" description="Disordered" evidence="1">
    <location>
        <begin position="26"/>
        <end position="45"/>
    </location>
</feature>
<proteinExistence type="predicted"/>
<protein>
    <submittedName>
        <fullName evidence="2">Uncharacterized protein</fullName>
    </submittedName>
</protein>
<evidence type="ECO:0000313" key="2">
    <source>
        <dbReference type="EMBL" id="KAF4686683.1"/>
    </source>
</evidence>